<reference evidence="2" key="1">
    <citation type="journal article" date="2019" name="Int. J. Syst. Evol. Microbiol.">
        <title>The Global Catalogue of Microorganisms (GCM) 10K type strain sequencing project: providing services to taxonomists for standard genome sequencing and annotation.</title>
        <authorList>
            <consortium name="The Broad Institute Genomics Platform"/>
            <consortium name="The Broad Institute Genome Sequencing Center for Infectious Disease"/>
            <person name="Wu L."/>
            <person name="Ma J."/>
        </authorList>
    </citation>
    <scope>NUCLEOTIDE SEQUENCE [LARGE SCALE GENOMIC DNA]</scope>
    <source>
        <strain evidence="2">KCTC 42217</strain>
    </source>
</reference>
<dbReference type="InterPro" id="IPR025255">
    <property type="entry name" value="DUF4202"/>
</dbReference>
<comment type="caution">
    <text evidence="1">The sequence shown here is derived from an EMBL/GenBank/DDBJ whole genome shotgun (WGS) entry which is preliminary data.</text>
</comment>
<protein>
    <submittedName>
        <fullName evidence="1">DUF4202 domain-containing protein</fullName>
    </submittedName>
</protein>
<gene>
    <name evidence="1" type="ORF">ACFSJU_16010</name>
</gene>
<evidence type="ECO:0000313" key="1">
    <source>
        <dbReference type="EMBL" id="MFD2163914.1"/>
    </source>
</evidence>
<dbReference type="Proteomes" id="UP001597387">
    <property type="component" value="Unassembled WGS sequence"/>
</dbReference>
<keyword evidence="2" id="KW-1185">Reference proteome</keyword>
<name>A0ABW4ZQP5_9SPHI</name>
<proteinExistence type="predicted"/>
<dbReference type="Pfam" id="PF13875">
    <property type="entry name" value="DUF4202"/>
    <property type="match status" value="1"/>
</dbReference>
<accession>A0ABW4ZQP5</accession>
<dbReference type="PANTHER" id="PTHR41729:SF1">
    <property type="entry name" value="GLUTAMYL-TRNA SYNTHETASE"/>
    <property type="match status" value="1"/>
</dbReference>
<organism evidence="1 2">
    <name type="scientific">Paradesertivirga mongoliensis</name>
    <dbReference type="NCBI Taxonomy" id="2100740"/>
    <lineage>
        <taxon>Bacteria</taxon>
        <taxon>Pseudomonadati</taxon>
        <taxon>Bacteroidota</taxon>
        <taxon>Sphingobacteriia</taxon>
        <taxon>Sphingobacteriales</taxon>
        <taxon>Sphingobacteriaceae</taxon>
        <taxon>Paradesertivirga</taxon>
    </lineage>
</organism>
<sequence>MDTNKFETALELFDDYNSRDPKRYTWNGAVYPQELFFALNVYQWVTKLDPNASEALLLASRCEHIGRWEIPRESYPEGKAGYLNWRSNLAKYHADIAAQLLHKAGYSDDLIEDVRRIVLKQQLKTDPEVQTMENALCLVFLQFEYDDFIEKHDDAKVVRILQKTWGKMTEPGHNAALTLTYSERGKGLIEKALA</sequence>
<dbReference type="PANTHER" id="PTHR41729">
    <property type="entry name" value="GLUTAMYL-TRNA SYNTHETASE"/>
    <property type="match status" value="1"/>
</dbReference>
<evidence type="ECO:0000313" key="2">
    <source>
        <dbReference type="Proteomes" id="UP001597387"/>
    </source>
</evidence>
<dbReference type="EMBL" id="JBHUHZ010000003">
    <property type="protein sequence ID" value="MFD2163914.1"/>
    <property type="molecule type" value="Genomic_DNA"/>
</dbReference>
<dbReference type="RefSeq" id="WP_255904898.1">
    <property type="nucleotide sequence ID" value="NZ_JAFMZO010000004.1"/>
</dbReference>